<evidence type="ECO:0000256" key="2">
    <source>
        <dbReference type="ARBA" id="ARBA00022448"/>
    </source>
</evidence>
<sequence length="187" mass="20186">MAANPEKATVSAERRRSPIEIAWAWLVEGLAAVGTVMICILMGIICADIVARNAMGSSLPLISELGALLLVMIVALQFAATVRADRLARTEIFFVTFRDRYPRGGAFLSALFNLVGALMIGGIAWATVHILQKDLDSGEFIGVPGIATLPVWPFRVFILIGMTITALEFARQMVADLWRLVSGRAAA</sequence>
<name>A0AAE4AQT4_9HYPH</name>
<evidence type="ECO:0000256" key="4">
    <source>
        <dbReference type="ARBA" id="ARBA00022692"/>
    </source>
</evidence>
<protein>
    <recommendedName>
        <fullName evidence="7">TRAP transporter small permease protein</fullName>
    </recommendedName>
</protein>
<feature type="transmembrane region" description="Helical" evidence="7">
    <location>
        <begin position="105"/>
        <end position="131"/>
    </location>
</feature>
<keyword evidence="3" id="KW-1003">Cell membrane</keyword>
<comment type="subcellular location">
    <subcellularLocation>
        <location evidence="7">Cell inner membrane</location>
        <topology evidence="7">Multi-pass membrane protein</topology>
    </subcellularLocation>
    <subcellularLocation>
        <location evidence="1">Cell membrane</location>
        <topology evidence="1">Multi-pass membrane protein</topology>
    </subcellularLocation>
</comment>
<evidence type="ECO:0000256" key="3">
    <source>
        <dbReference type="ARBA" id="ARBA00022475"/>
    </source>
</evidence>
<comment type="subunit">
    <text evidence="7">The complex comprises the extracytoplasmic solute receptor protein and the two transmembrane proteins.</text>
</comment>
<dbReference type="Proteomes" id="UP001229244">
    <property type="component" value="Unassembled WGS sequence"/>
</dbReference>
<keyword evidence="5 7" id="KW-1133">Transmembrane helix</keyword>
<keyword evidence="10" id="KW-1185">Reference proteome</keyword>
<keyword evidence="6 7" id="KW-0472">Membrane</keyword>
<feature type="transmembrane region" description="Helical" evidence="7">
    <location>
        <begin position="151"/>
        <end position="170"/>
    </location>
</feature>
<comment type="similarity">
    <text evidence="7">Belongs to the TRAP transporter small permease family.</text>
</comment>
<feature type="domain" description="Tripartite ATP-independent periplasmic transporters DctQ component" evidence="8">
    <location>
        <begin position="41"/>
        <end position="176"/>
    </location>
</feature>
<gene>
    <name evidence="9" type="ORF">J2S73_000878</name>
</gene>
<evidence type="ECO:0000313" key="9">
    <source>
        <dbReference type="EMBL" id="MDQ0314441.1"/>
    </source>
</evidence>
<dbReference type="EMBL" id="JAUSUL010000001">
    <property type="protein sequence ID" value="MDQ0314441.1"/>
    <property type="molecule type" value="Genomic_DNA"/>
</dbReference>
<reference evidence="9" key="1">
    <citation type="submission" date="2023-07" db="EMBL/GenBank/DDBJ databases">
        <title>Genomic Encyclopedia of Type Strains, Phase IV (KMG-IV): sequencing the most valuable type-strain genomes for metagenomic binning, comparative biology and taxonomic classification.</title>
        <authorList>
            <person name="Goeker M."/>
        </authorList>
    </citation>
    <scope>NUCLEOTIDE SEQUENCE</scope>
    <source>
        <strain evidence="9">DSM 21202</strain>
    </source>
</reference>
<feature type="transmembrane region" description="Helical" evidence="7">
    <location>
        <begin position="65"/>
        <end position="84"/>
    </location>
</feature>
<evidence type="ECO:0000256" key="7">
    <source>
        <dbReference type="RuleBase" id="RU369079"/>
    </source>
</evidence>
<evidence type="ECO:0000256" key="5">
    <source>
        <dbReference type="ARBA" id="ARBA00022989"/>
    </source>
</evidence>
<evidence type="ECO:0000256" key="1">
    <source>
        <dbReference type="ARBA" id="ARBA00004651"/>
    </source>
</evidence>
<keyword evidence="2 7" id="KW-0813">Transport</keyword>
<dbReference type="AlphaFoldDB" id="A0AAE4AQT4"/>
<evidence type="ECO:0000259" key="8">
    <source>
        <dbReference type="Pfam" id="PF04290"/>
    </source>
</evidence>
<dbReference type="GO" id="GO:0005886">
    <property type="term" value="C:plasma membrane"/>
    <property type="evidence" value="ECO:0007669"/>
    <property type="project" value="UniProtKB-SubCell"/>
</dbReference>
<keyword evidence="4 7" id="KW-0812">Transmembrane</keyword>
<evidence type="ECO:0000256" key="6">
    <source>
        <dbReference type="ARBA" id="ARBA00023136"/>
    </source>
</evidence>
<keyword evidence="7" id="KW-0997">Cell inner membrane</keyword>
<dbReference type="InterPro" id="IPR055348">
    <property type="entry name" value="DctQ"/>
</dbReference>
<dbReference type="Pfam" id="PF04290">
    <property type="entry name" value="DctQ"/>
    <property type="match status" value="1"/>
</dbReference>
<organism evidence="9 10">
    <name type="scientific">Amorphus orientalis</name>
    <dbReference type="NCBI Taxonomy" id="649198"/>
    <lineage>
        <taxon>Bacteria</taxon>
        <taxon>Pseudomonadati</taxon>
        <taxon>Pseudomonadota</taxon>
        <taxon>Alphaproteobacteria</taxon>
        <taxon>Hyphomicrobiales</taxon>
        <taxon>Amorphaceae</taxon>
        <taxon>Amorphus</taxon>
    </lineage>
</organism>
<evidence type="ECO:0000313" key="10">
    <source>
        <dbReference type="Proteomes" id="UP001229244"/>
    </source>
</evidence>
<comment type="function">
    <text evidence="7">Part of the tripartite ATP-independent periplasmic (TRAP) transport system.</text>
</comment>
<comment type="caution">
    <text evidence="9">The sequence shown here is derived from an EMBL/GenBank/DDBJ whole genome shotgun (WGS) entry which is preliminary data.</text>
</comment>
<accession>A0AAE4AQT4</accession>
<proteinExistence type="inferred from homology"/>
<feature type="transmembrane region" description="Helical" evidence="7">
    <location>
        <begin position="21"/>
        <end position="45"/>
    </location>
</feature>
<dbReference type="RefSeq" id="WP_306884217.1">
    <property type="nucleotide sequence ID" value="NZ_JAUSUL010000001.1"/>
</dbReference>
<dbReference type="GO" id="GO:0022857">
    <property type="term" value="F:transmembrane transporter activity"/>
    <property type="evidence" value="ECO:0007669"/>
    <property type="project" value="UniProtKB-UniRule"/>
</dbReference>